<feature type="domain" description="Reverse transcriptase Ty1/copia-type" evidence="2">
    <location>
        <begin position="367"/>
        <end position="445"/>
    </location>
</feature>
<evidence type="ECO:0000313" key="4">
    <source>
        <dbReference type="Proteomes" id="UP000321947"/>
    </source>
</evidence>
<protein>
    <submittedName>
        <fullName evidence="3">Gag-pol polyprotein</fullName>
    </submittedName>
</protein>
<dbReference type="EMBL" id="SSTD01009053">
    <property type="protein sequence ID" value="TYK14799.1"/>
    <property type="molecule type" value="Genomic_DNA"/>
</dbReference>
<dbReference type="AlphaFoldDB" id="A0A5D3CX64"/>
<comment type="caution">
    <text evidence="3">The sequence shown here is derived from an EMBL/GenBank/DDBJ whole genome shotgun (WGS) entry which is preliminary data.</text>
</comment>
<dbReference type="InterPro" id="IPR013103">
    <property type="entry name" value="RVT_2"/>
</dbReference>
<name>A0A5D3CX64_CUCMM</name>
<dbReference type="PANTHER" id="PTHR35317:SF35">
    <property type="entry name" value="DUF4219 DOMAIN-CONTAINING PROTEIN"/>
    <property type="match status" value="1"/>
</dbReference>
<dbReference type="Pfam" id="PF07727">
    <property type="entry name" value="RVT_2"/>
    <property type="match status" value="1"/>
</dbReference>
<dbReference type="Proteomes" id="UP000321947">
    <property type="component" value="Unassembled WGS sequence"/>
</dbReference>
<feature type="region of interest" description="Disordered" evidence="1">
    <location>
        <begin position="622"/>
        <end position="669"/>
    </location>
</feature>
<reference evidence="3 4" key="1">
    <citation type="submission" date="2019-08" db="EMBL/GenBank/DDBJ databases">
        <title>Draft genome sequences of two oriental melons (Cucumis melo L. var makuwa).</title>
        <authorList>
            <person name="Kwon S.-Y."/>
        </authorList>
    </citation>
    <scope>NUCLEOTIDE SEQUENCE [LARGE SCALE GENOMIC DNA]</scope>
    <source>
        <strain evidence="4">cv. Chang Bougi</strain>
        <tissue evidence="3">Leaf</tissue>
    </source>
</reference>
<evidence type="ECO:0000259" key="2">
    <source>
        <dbReference type="Pfam" id="PF07727"/>
    </source>
</evidence>
<sequence>MEIIREGPSASRPPILDGKNYSYWKPRMIFFIKTLDGRVWRALVAGYEPPMVTLDEVSVPKPEVNWTDAEEQASVRNARAINAIFNGVDLNVFKLINSCTTAKDTWKILEVAYEGTSKVKISKLQLITSKFEALKMIEDELASEYNERVLEIANDSLLLSEKISESKIVRKVLHFLSRKFDMKVTAIEEVQDITTLKLDELFGSLLTFEMAMSNREINQNESIALFTKQFSKMARKLKSMNTAGITVKTRRHDGENSTRKVNDFSYRRNSDHVKLKEVQNEYDQIIKSVKMLNSRTDSLDSLLNSGQNGSSKYGLRFNASMRSVKLTPEDDETSVIPNVTSTLLKEIPKDDSRPDNLKLFTFCSEYRMDVKSAFLNDYLNEEVFVAQPKGFVDSEFPQHVYKLNKALYGLKQAPRAWTPVATHVKVTKDINGTVVDHKLYRSMVGSLLYLKASRPVIAYAVGICAQFQSGKALLEVVSLYEAILSHGSGSYMTQPYEDAPEVTISSPPVRQVKEEASSKLHESVLPESMLVVCESSVSAASVAHALEFLRLLSCSPLTSPPLFTSVDAHKSVLDAVPGDISAAPMRHLNDRQVGDISGDISVAPQHPDIDTAEVPLNDDNNLAVPPASADIPAASKPAEKKAQQKRRNITTKTDRKKIPPNVPSVPIDGISFHHEECPALEVCGAAKDSR</sequence>
<evidence type="ECO:0000313" key="3">
    <source>
        <dbReference type="EMBL" id="TYK14799.1"/>
    </source>
</evidence>
<dbReference type="Pfam" id="PF14223">
    <property type="entry name" value="Retrotran_gag_2"/>
    <property type="match status" value="1"/>
</dbReference>
<evidence type="ECO:0000256" key="1">
    <source>
        <dbReference type="SAM" id="MobiDB-lite"/>
    </source>
</evidence>
<proteinExistence type="predicted"/>
<organism evidence="3 4">
    <name type="scientific">Cucumis melo var. makuwa</name>
    <name type="common">Oriental melon</name>
    <dbReference type="NCBI Taxonomy" id="1194695"/>
    <lineage>
        <taxon>Eukaryota</taxon>
        <taxon>Viridiplantae</taxon>
        <taxon>Streptophyta</taxon>
        <taxon>Embryophyta</taxon>
        <taxon>Tracheophyta</taxon>
        <taxon>Spermatophyta</taxon>
        <taxon>Magnoliopsida</taxon>
        <taxon>eudicotyledons</taxon>
        <taxon>Gunneridae</taxon>
        <taxon>Pentapetalae</taxon>
        <taxon>rosids</taxon>
        <taxon>fabids</taxon>
        <taxon>Cucurbitales</taxon>
        <taxon>Cucurbitaceae</taxon>
        <taxon>Benincaseae</taxon>
        <taxon>Cucumis</taxon>
    </lineage>
</organism>
<gene>
    <name evidence="3" type="ORF">E5676_scaffold1610G00430</name>
</gene>
<dbReference type="PANTHER" id="PTHR35317">
    <property type="entry name" value="OS04G0629600 PROTEIN"/>
    <property type="match status" value="1"/>
</dbReference>
<accession>A0A5D3CX64</accession>